<protein>
    <recommendedName>
        <fullName evidence="12">Cytochrome P450</fullName>
    </recommendedName>
</protein>
<dbReference type="InterPro" id="IPR036396">
    <property type="entry name" value="Cyt_P450_sf"/>
</dbReference>
<keyword evidence="9" id="KW-1133">Transmembrane helix</keyword>
<keyword evidence="2 7" id="KW-0349">Heme</keyword>
<organism evidence="10 11">
    <name type="scientific">Paspalum notatum var. saurae</name>
    <dbReference type="NCBI Taxonomy" id="547442"/>
    <lineage>
        <taxon>Eukaryota</taxon>
        <taxon>Viridiplantae</taxon>
        <taxon>Streptophyta</taxon>
        <taxon>Embryophyta</taxon>
        <taxon>Tracheophyta</taxon>
        <taxon>Spermatophyta</taxon>
        <taxon>Magnoliopsida</taxon>
        <taxon>Liliopsida</taxon>
        <taxon>Poales</taxon>
        <taxon>Poaceae</taxon>
        <taxon>PACMAD clade</taxon>
        <taxon>Panicoideae</taxon>
        <taxon>Andropogonodae</taxon>
        <taxon>Paspaleae</taxon>
        <taxon>Paspalinae</taxon>
        <taxon>Paspalum</taxon>
    </lineage>
</organism>
<dbReference type="AlphaFoldDB" id="A0AAQ3PVB6"/>
<feature type="binding site" description="axial binding residue" evidence="7">
    <location>
        <position position="461"/>
    </location>
    <ligand>
        <name>heme</name>
        <dbReference type="ChEBI" id="CHEBI:30413"/>
    </ligand>
    <ligandPart>
        <name>Fe</name>
        <dbReference type="ChEBI" id="CHEBI:18248"/>
    </ligandPart>
</feature>
<evidence type="ECO:0000256" key="5">
    <source>
        <dbReference type="ARBA" id="ARBA00023004"/>
    </source>
</evidence>
<dbReference type="InterPro" id="IPR001128">
    <property type="entry name" value="Cyt_P450"/>
</dbReference>
<dbReference type="Gene3D" id="1.10.630.10">
    <property type="entry name" value="Cytochrome P450"/>
    <property type="match status" value="1"/>
</dbReference>
<evidence type="ECO:0000256" key="2">
    <source>
        <dbReference type="ARBA" id="ARBA00022617"/>
    </source>
</evidence>
<dbReference type="Proteomes" id="UP001341281">
    <property type="component" value="Chromosome 01"/>
</dbReference>
<accession>A0AAQ3PVB6</accession>
<proteinExistence type="inferred from homology"/>
<dbReference type="PRINTS" id="PR00385">
    <property type="entry name" value="P450"/>
</dbReference>
<dbReference type="CDD" id="cd11072">
    <property type="entry name" value="CYP71-like"/>
    <property type="match status" value="1"/>
</dbReference>
<sequence length="522" mass="58619">MAMAPPLQLDFELLLSIVLMVCCLVIVRSFWSGRKDGGQVLPPSPSTLPIIGNLHQLCRRRSHIHRRLQELAQRHGSLFLLRLGSVPILVVSSATIAEEVLKTQDHVLCSRPLQHTARGLLYGCRDLAFSPYGERWRQLRRIAALRLLSAKRVDSFRALREEEVASFLERIRAASARDREDDGGKRRGVNLSDLFVSLTYTVISKAAFGSKLGGMEPRAVRALMHETSNLLETVAVTDMFPRLRWVDWATGLDARVKRTARKLDAVIEGALREHEKSSGNTRDADDDDLLGDLLSAVKDGAMGVELDRTGVKALVLDFFLGGIDTTSKMMEWTMAELVKNPKEKEKVQAEVRQIMEGHESITEEQLGTMTRLQAAMKEALRLHPPVPLLVPREVIYDTKLHGYNILAKTRVLINAWAIGRDNKSWENAGSFWPERFVHNAIDYSGNKDFRFIPFGAGRRGCPGAGFATRLAELVLANILYHFDWKLPGDQHLESFELIESSGMSLGLKHPLVLVQNPYKHEL</sequence>
<keyword evidence="4 8" id="KW-0560">Oxidoreductase</keyword>
<evidence type="ECO:0000313" key="11">
    <source>
        <dbReference type="Proteomes" id="UP001341281"/>
    </source>
</evidence>
<dbReference type="SUPFAM" id="SSF48264">
    <property type="entry name" value="Cytochrome P450"/>
    <property type="match status" value="1"/>
</dbReference>
<dbReference type="GO" id="GO:0004497">
    <property type="term" value="F:monooxygenase activity"/>
    <property type="evidence" value="ECO:0007669"/>
    <property type="project" value="UniProtKB-KW"/>
</dbReference>
<evidence type="ECO:0000256" key="6">
    <source>
        <dbReference type="ARBA" id="ARBA00023033"/>
    </source>
</evidence>
<comment type="similarity">
    <text evidence="1 8">Belongs to the cytochrome P450 family.</text>
</comment>
<dbReference type="PRINTS" id="PR00463">
    <property type="entry name" value="EP450I"/>
</dbReference>
<name>A0AAQ3PVB6_PASNO</name>
<keyword evidence="9" id="KW-0472">Membrane</keyword>
<evidence type="ECO:0000256" key="9">
    <source>
        <dbReference type="SAM" id="Phobius"/>
    </source>
</evidence>
<evidence type="ECO:0000256" key="3">
    <source>
        <dbReference type="ARBA" id="ARBA00022723"/>
    </source>
</evidence>
<dbReference type="PANTHER" id="PTHR47955">
    <property type="entry name" value="CYTOCHROME P450 FAMILY 71 PROTEIN"/>
    <property type="match status" value="1"/>
</dbReference>
<dbReference type="FunFam" id="1.10.630.10:FF:000043">
    <property type="entry name" value="Cytochrome P450 99A2"/>
    <property type="match status" value="1"/>
</dbReference>
<gene>
    <name evidence="10" type="ORF">U9M48_004317</name>
</gene>
<keyword evidence="3 7" id="KW-0479">Metal-binding</keyword>
<dbReference type="Pfam" id="PF00067">
    <property type="entry name" value="p450"/>
    <property type="match status" value="1"/>
</dbReference>
<dbReference type="GO" id="GO:0016705">
    <property type="term" value="F:oxidoreductase activity, acting on paired donors, with incorporation or reduction of molecular oxygen"/>
    <property type="evidence" value="ECO:0007669"/>
    <property type="project" value="InterPro"/>
</dbReference>
<dbReference type="PROSITE" id="PS00086">
    <property type="entry name" value="CYTOCHROME_P450"/>
    <property type="match status" value="1"/>
</dbReference>
<evidence type="ECO:0000256" key="4">
    <source>
        <dbReference type="ARBA" id="ARBA00023002"/>
    </source>
</evidence>
<keyword evidence="6 8" id="KW-0503">Monooxygenase</keyword>
<dbReference type="GO" id="GO:0005506">
    <property type="term" value="F:iron ion binding"/>
    <property type="evidence" value="ECO:0007669"/>
    <property type="project" value="InterPro"/>
</dbReference>
<keyword evidence="11" id="KW-1185">Reference proteome</keyword>
<reference evidence="10 11" key="1">
    <citation type="submission" date="2024-02" db="EMBL/GenBank/DDBJ databases">
        <title>High-quality chromosome-scale genome assembly of Pensacola bahiagrass (Paspalum notatum Flugge var. saurae).</title>
        <authorList>
            <person name="Vega J.M."/>
            <person name="Podio M."/>
            <person name="Orjuela J."/>
            <person name="Siena L.A."/>
            <person name="Pessino S.C."/>
            <person name="Combes M.C."/>
            <person name="Mariac C."/>
            <person name="Albertini E."/>
            <person name="Pupilli F."/>
            <person name="Ortiz J.P.A."/>
            <person name="Leblanc O."/>
        </authorList>
    </citation>
    <scope>NUCLEOTIDE SEQUENCE [LARGE SCALE GENOMIC DNA]</scope>
    <source>
        <strain evidence="10">R1</strain>
        <tissue evidence="10">Leaf</tissue>
    </source>
</reference>
<evidence type="ECO:0008006" key="12">
    <source>
        <dbReference type="Google" id="ProtNLM"/>
    </source>
</evidence>
<dbReference type="GO" id="GO:0020037">
    <property type="term" value="F:heme binding"/>
    <property type="evidence" value="ECO:0007669"/>
    <property type="project" value="InterPro"/>
</dbReference>
<dbReference type="InterPro" id="IPR017972">
    <property type="entry name" value="Cyt_P450_CS"/>
</dbReference>
<dbReference type="EMBL" id="CP144745">
    <property type="protein sequence ID" value="WVZ53359.1"/>
    <property type="molecule type" value="Genomic_DNA"/>
</dbReference>
<evidence type="ECO:0000256" key="8">
    <source>
        <dbReference type="RuleBase" id="RU000461"/>
    </source>
</evidence>
<evidence type="ECO:0000256" key="1">
    <source>
        <dbReference type="ARBA" id="ARBA00010617"/>
    </source>
</evidence>
<dbReference type="PANTHER" id="PTHR47955:SF15">
    <property type="entry name" value="CYTOCHROME P450 71A2-LIKE"/>
    <property type="match status" value="1"/>
</dbReference>
<keyword evidence="9" id="KW-0812">Transmembrane</keyword>
<evidence type="ECO:0000313" key="10">
    <source>
        <dbReference type="EMBL" id="WVZ53359.1"/>
    </source>
</evidence>
<keyword evidence="5 7" id="KW-0408">Iron</keyword>
<dbReference type="InterPro" id="IPR002401">
    <property type="entry name" value="Cyt_P450_E_grp-I"/>
</dbReference>
<feature type="transmembrane region" description="Helical" evidence="9">
    <location>
        <begin position="13"/>
        <end position="31"/>
    </location>
</feature>
<comment type="cofactor">
    <cofactor evidence="7">
        <name>heme</name>
        <dbReference type="ChEBI" id="CHEBI:30413"/>
    </cofactor>
</comment>
<evidence type="ECO:0000256" key="7">
    <source>
        <dbReference type="PIRSR" id="PIRSR602401-1"/>
    </source>
</evidence>